<dbReference type="STRING" id="1036808.A0A0C3A288"/>
<sequence>MHSPLTTWMNIVRSTCFRGIDLRVNHYKILPRPDLTSCDAFFWLSIWIRWVEYVHLGRPMEAEDFVFPAMGANGVVQPGEPLTQDNVQKMLSEATAGSSIEGKYSTHCFRRGGAQHWFIRAPNDEKWPMDVVRFWGGWAEGEQPNTLMRYLLDELHAYEHDYSGALRRVPLKNNPSLAGDRALYAPASRKELASFQTSVLGDIKDVRGALTNLDAKVGRIEDMLQCLTEAVTGARQGPVPTPSSGGHPTAYPTLSERTTHTQHPTTQLPASPVSNHIGPRHFSFSCAPTQAFITQSSPATSTTSNASSPLDLMSRKPVIPNVPPRNCSYKMPRGEAWKEVVRHWQEGAPELNLHVPLKDWPYEYTRGQNRGLHSKYNQRHIIATEFLDQYGGNEAAFTAAYNTSLKGIKALLEAIKAARQKRGDMEIRRRRSE</sequence>
<dbReference type="InterPro" id="IPR011010">
    <property type="entry name" value="DNA_brk_join_enz"/>
</dbReference>
<gene>
    <name evidence="3" type="ORF">SCLCIDRAFT_1218335</name>
</gene>
<evidence type="ECO:0000313" key="3">
    <source>
        <dbReference type="EMBL" id="KIM58787.1"/>
    </source>
</evidence>
<proteinExistence type="predicted"/>
<protein>
    <submittedName>
        <fullName evidence="3">Uncharacterized protein</fullName>
    </submittedName>
</protein>
<keyword evidence="1" id="KW-0233">DNA recombination</keyword>
<dbReference type="OrthoDB" id="164951at2759"/>
<dbReference type="GO" id="GO:0006310">
    <property type="term" value="P:DNA recombination"/>
    <property type="evidence" value="ECO:0007669"/>
    <property type="project" value="UniProtKB-KW"/>
</dbReference>
<organism evidence="3 4">
    <name type="scientific">Scleroderma citrinum Foug A</name>
    <dbReference type="NCBI Taxonomy" id="1036808"/>
    <lineage>
        <taxon>Eukaryota</taxon>
        <taxon>Fungi</taxon>
        <taxon>Dikarya</taxon>
        <taxon>Basidiomycota</taxon>
        <taxon>Agaricomycotina</taxon>
        <taxon>Agaricomycetes</taxon>
        <taxon>Agaricomycetidae</taxon>
        <taxon>Boletales</taxon>
        <taxon>Sclerodermatineae</taxon>
        <taxon>Sclerodermataceae</taxon>
        <taxon>Scleroderma</taxon>
    </lineage>
</organism>
<dbReference type="Gene3D" id="1.10.443.10">
    <property type="entry name" value="Intergrase catalytic core"/>
    <property type="match status" value="1"/>
</dbReference>
<keyword evidence="4" id="KW-1185">Reference proteome</keyword>
<dbReference type="Proteomes" id="UP000053989">
    <property type="component" value="Unassembled WGS sequence"/>
</dbReference>
<feature type="region of interest" description="Disordered" evidence="2">
    <location>
        <begin position="295"/>
        <end position="319"/>
    </location>
</feature>
<dbReference type="InterPro" id="IPR013762">
    <property type="entry name" value="Integrase-like_cat_sf"/>
</dbReference>
<dbReference type="SUPFAM" id="SSF56349">
    <property type="entry name" value="DNA breaking-rejoining enzymes"/>
    <property type="match status" value="1"/>
</dbReference>
<evidence type="ECO:0000256" key="1">
    <source>
        <dbReference type="ARBA" id="ARBA00023172"/>
    </source>
</evidence>
<evidence type="ECO:0000256" key="2">
    <source>
        <dbReference type="SAM" id="MobiDB-lite"/>
    </source>
</evidence>
<accession>A0A0C3A288</accession>
<dbReference type="GO" id="GO:0003677">
    <property type="term" value="F:DNA binding"/>
    <property type="evidence" value="ECO:0007669"/>
    <property type="project" value="InterPro"/>
</dbReference>
<evidence type="ECO:0000313" key="4">
    <source>
        <dbReference type="Proteomes" id="UP000053989"/>
    </source>
</evidence>
<dbReference type="AlphaFoldDB" id="A0A0C3A288"/>
<dbReference type="HOGENOM" id="CLU_013901_3_0_1"/>
<dbReference type="InParanoid" id="A0A0C3A288"/>
<reference evidence="3 4" key="1">
    <citation type="submission" date="2014-04" db="EMBL/GenBank/DDBJ databases">
        <authorList>
            <consortium name="DOE Joint Genome Institute"/>
            <person name="Kuo A."/>
            <person name="Kohler A."/>
            <person name="Nagy L.G."/>
            <person name="Floudas D."/>
            <person name="Copeland A."/>
            <person name="Barry K.W."/>
            <person name="Cichocki N."/>
            <person name="Veneault-Fourrey C."/>
            <person name="LaButti K."/>
            <person name="Lindquist E.A."/>
            <person name="Lipzen A."/>
            <person name="Lundell T."/>
            <person name="Morin E."/>
            <person name="Murat C."/>
            <person name="Sun H."/>
            <person name="Tunlid A."/>
            <person name="Henrissat B."/>
            <person name="Grigoriev I.V."/>
            <person name="Hibbett D.S."/>
            <person name="Martin F."/>
            <person name="Nordberg H.P."/>
            <person name="Cantor M.N."/>
            <person name="Hua S.X."/>
        </authorList>
    </citation>
    <scope>NUCLEOTIDE SEQUENCE [LARGE SCALE GENOMIC DNA]</scope>
    <source>
        <strain evidence="3 4">Foug A</strain>
    </source>
</reference>
<feature type="compositionally biased region" description="Low complexity" evidence="2">
    <location>
        <begin position="296"/>
        <end position="309"/>
    </location>
</feature>
<dbReference type="GO" id="GO:0015074">
    <property type="term" value="P:DNA integration"/>
    <property type="evidence" value="ECO:0007669"/>
    <property type="project" value="InterPro"/>
</dbReference>
<name>A0A0C3A288_9AGAM</name>
<reference evidence="4" key="2">
    <citation type="submission" date="2015-01" db="EMBL/GenBank/DDBJ databases">
        <title>Evolutionary Origins and Diversification of the Mycorrhizal Mutualists.</title>
        <authorList>
            <consortium name="DOE Joint Genome Institute"/>
            <consortium name="Mycorrhizal Genomics Consortium"/>
            <person name="Kohler A."/>
            <person name="Kuo A."/>
            <person name="Nagy L.G."/>
            <person name="Floudas D."/>
            <person name="Copeland A."/>
            <person name="Barry K.W."/>
            <person name="Cichocki N."/>
            <person name="Veneault-Fourrey C."/>
            <person name="LaButti K."/>
            <person name="Lindquist E.A."/>
            <person name="Lipzen A."/>
            <person name="Lundell T."/>
            <person name="Morin E."/>
            <person name="Murat C."/>
            <person name="Riley R."/>
            <person name="Ohm R."/>
            <person name="Sun H."/>
            <person name="Tunlid A."/>
            <person name="Henrissat B."/>
            <person name="Grigoriev I.V."/>
            <person name="Hibbett D.S."/>
            <person name="Martin F."/>
        </authorList>
    </citation>
    <scope>NUCLEOTIDE SEQUENCE [LARGE SCALE GENOMIC DNA]</scope>
    <source>
        <strain evidence="4">Foug A</strain>
    </source>
</reference>
<feature type="region of interest" description="Disordered" evidence="2">
    <location>
        <begin position="235"/>
        <end position="273"/>
    </location>
</feature>
<dbReference type="EMBL" id="KN822081">
    <property type="protein sequence ID" value="KIM58787.1"/>
    <property type="molecule type" value="Genomic_DNA"/>
</dbReference>